<protein>
    <submittedName>
        <fullName evidence="1">Uncharacterized protein</fullName>
    </submittedName>
</protein>
<gene>
    <name evidence="1" type="ORF">HMPREF9456_00507</name>
</gene>
<organism evidence="1 2">
    <name type="scientific">Dysgonomonas mossii DSM 22836</name>
    <dbReference type="NCBI Taxonomy" id="742767"/>
    <lineage>
        <taxon>Bacteria</taxon>
        <taxon>Pseudomonadati</taxon>
        <taxon>Bacteroidota</taxon>
        <taxon>Bacteroidia</taxon>
        <taxon>Bacteroidales</taxon>
        <taxon>Dysgonomonadaceae</taxon>
        <taxon>Dysgonomonas</taxon>
    </lineage>
</organism>
<dbReference type="GeneID" id="78081191"/>
<evidence type="ECO:0000313" key="2">
    <source>
        <dbReference type="Proteomes" id="UP000006420"/>
    </source>
</evidence>
<name>F8WW18_9BACT</name>
<dbReference type="EMBL" id="ADLW01000001">
    <property type="protein sequence ID" value="EGK06633.1"/>
    <property type="molecule type" value="Genomic_DNA"/>
</dbReference>
<keyword evidence="2" id="KW-1185">Reference proteome</keyword>
<sequence length="189" mass="21343">MSIFIRKYYVLLALVMALFFFNCGGGATESRPELSPEVKQVLTEMVTLENLDESAAKMLESLRAETLTKANLDQITSDSIVIFETFASSNVKRYASSIAQKGAIKNYDSQQERSNVKVGANRNLTDSYELVEIESPHGKLENYIKLLNENTLSQELEAQRKVPKISNTVEFITIIKKENGQFKTKSYKK</sequence>
<evidence type="ECO:0000313" key="1">
    <source>
        <dbReference type="EMBL" id="EGK06633.1"/>
    </source>
</evidence>
<dbReference type="Proteomes" id="UP000006420">
    <property type="component" value="Unassembled WGS sequence"/>
</dbReference>
<dbReference type="AlphaFoldDB" id="F8WW18"/>
<dbReference type="HOGENOM" id="CLU_1432481_0_0_10"/>
<reference evidence="1 2" key="1">
    <citation type="submission" date="2011-04" db="EMBL/GenBank/DDBJ databases">
        <title>The Genome Sequence of Dysgonomonas mossii DSM 22836.</title>
        <authorList>
            <consortium name="The Broad Institute Genome Sequencing Platform"/>
            <person name="Earl A."/>
            <person name="Ward D."/>
            <person name="Feldgarden M."/>
            <person name="Gevers D."/>
            <person name="Pudlo N."/>
            <person name="Martens E."/>
            <person name="Allen-Vercoe E."/>
            <person name="Young S.K."/>
            <person name="Zeng Q."/>
            <person name="Gargeya S."/>
            <person name="Fitzgerald M."/>
            <person name="Haas B."/>
            <person name="Abouelleil A."/>
            <person name="Alvarado L."/>
            <person name="Arachchi H.M."/>
            <person name="Berlin A."/>
            <person name="Brown A."/>
            <person name="Chapman S.B."/>
            <person name="Chen Z."/>
            <person name="Dunbar C."/>
            <person name="Freedman E."/>
            <person name="Gearin G."/>
            <person name="Gellesch M."/>
            <person name="Goldberg J."/>
            <person name="Griggs A."/>
            <person name="Gujja S."/>
            <person name="Heiman D."/>
            <person name="Howarth C."/>
            <person name="Larson L."/>
            <person name="Lui A."/>
            <person name="MacDonald P.J.P."/>
            <person name="Mehta T."/>
            <person name="Montmayeur A."/>
            <person name="Murphy C."/>
            <person name="Neiman D."/>
            <person name="Pearson M."/>
            <person name="Priest M."/>
            <person name="Roberts A."/>
            <person name="Saif S."/>
            <person name="Shea T."/>
            <person name="Shenoy N."/>
            <person name="Sisk P."/>
            <person name="Stolte C."/>
            <person name="Sykes S."/>
            <person name="Yandava C."/>
            <person name="Wortman J."/>
            <person name="Nusbaum C."/>
            <person name="Birren B."/>
        </authorList>
    </citation>
    <scope>NUCLEOTIDE SEQUENCE [LARGE SCALE GENOMIC DNA]</scope>
    <source>
        <strain evidence="1 2">DSM 22836</strain>
    </source>
</reference>
<comment type="caution">
    <text evidence="1">The sequence shown here is derived from an EMBL/GenBank/DDBJ whole genome shotgun (WGS) entry which is preliminary data.</text>
</comment>
<proteinExistence type="predicted"/>
<dbReference type="STRING" id="742767.HMPREF9456_00507"/>
<accession>F8WW18</accession>
<dbReference type="RefSeq" id="WP_006841878.1">
    <property type="nucleotide sequence ID" value="NZ_AQWJ01000001.1"/>
</dbReference>